<dbReference type="InterPro" id="IPR000542">
    <property type="entry name" value="Carn_acyl_trans"/>
</dbReference>
<keyword evidence="9" id="KW-1185">Reference proteome</keyword>
<dbReference type="Proteomes" id="UP000479190">
    <property type="component" value="Unassembled WGS sequence"/>
</dbReference>
<feature type="domain" description="Choline/carnitine acyltransferase" evidence="7">
    <location>
        <begin position="384"/>
        <end position="496"/>
    </location>
</feature>
<keyword evidence="3" id="KW-0530">Neurotransmitter biosynthesis</keyword>
<dbReference type="GO" id="GO:0043005">
    <property type="term" value="C:neuron projection"/>
    <property type="evidence" value="ECO:0007669"/>
    <property type="project" value="TreeGrafter"/>
</dbReference>
<feature type="domain" description="Choline/carnitine acyltransferase" evidence="7">
    <location>
        <begin position="105"/>
        <end position="161"/>
    </location>
</feature>
<dbReference type="GO" id="GO:0007274">
    <property type="term" value="P:neuromuscular synaptic transmission"/>
    <property type="evidence" value="ECO:0007669"/>
    <property type="project" value="TreeGrafter"/>
</dbReference>
<accession>A0A6H5I389</accession>
<dbReference type="AlphaFoldDB" id="A0A6H5I389"/>
<dbReference type="InterPro" id="IPR023213">
    <property type="entry name" value="CAT-like_dom_sf"/>
</dbReference>
<dbReference type="EMBL" id="CADCXV010000678">
    <property type="protein sequence ID" value="CAB0032457.1"/>
    <property type="molecule type" value="Genomic_DNA"/>
</dbReference>
<dbReference type="Gene3D" id="3.30.559.70">
    <property type="entry name" value="Choline/Carnitine o-acyltransferase, domain 2"/>
    <property type="match status" value="1"/>
</dbReference>
<dbReference type="InterPro" id="IPR039551">
    <property type="entry name" value="Cho/carn_acyl_trans"/>
</dbReference>
<organism evidence="8 9">
    <name type="scientific">Trichogramma brassicae</name>
    <dbReference type="NCBI Taxonomy" id="86971"/>
    <lineage>
        <taxon>Eukaryota</taxon>
        <taxon>Metazoa</taxon>
        <taxon>Ecdysozoa</taxon>
        <taxon>Arthropoda</taxon>
        <taxon>Hexapoda</taxon>
        <taxon>Insecta</taxon>
        <taxon>Pterygota</taxon>
        <taxon>Neoptera</taxon>
        <taxon>Endopterygota</taxon>
        <taxon>Hymenoptera</taxon>
        <taxon>Apocrita</taxon>
        <taxon>Proctotrupomorpha</taxon>
        <taxon>Chalcidoidea</taxon>
        <taxon>Trichogrammatidae</taxon>
        <taxon>Trichogramma</taxon>
    </lineage>
</organism>
<evidence type="ECO:0000256" key="4">
    <source>
        <dbReference type="ARBA" id="ARBA00023315"/>
    </source>
</evidence>
<evidence type="ECO:0000256" key="5">
    <source>
        <dbReference type="ARBA" id="ARBA00039091"/>
    </source>
</evidence>
<dbReference type="PANTHER" id="PTHR22589">
    <property type="entry name" value="CARNITINE O-ACYLTRANSFERASE"/>
    <property type="match status" value="1"/>
</dbReference>
<dbReference type="PANTHER" id="PTHR22589:SF14">
    <property type="entry name" value="CHOLINE O-ACETYLTRANSFERASE"/>
    <property type="match status" value="1"/>
</dbReference>
<dbReference type="GO" id="GO:0004102">
    <property type="term" value="F:choline O-acetyltransferase activity"/>
    <property type="evidence" value="ECO:0007669"/>
    <property type="project" value="UniProtKB-EC"/>
</dbReference>
<keyword evidence="4" id="KW-0012">Acyltransferase</keyword>
<protein>
    <recommendedName>
        <fullName evidence="6">Choline O-acetyltransferase</fullName>
        <ecNumber evidence="5">2.3.1.6</ecNumber>
    </recommendedName>
</protein>
<dbReference type="Gene3D" id="3.30.559.10">
    <property type="entry name" value="Chloramphenicol acetyltransferase-like domain"/>
    <property type="match status" value="2"/>
</dbReference>
<dbReference type="GO" id="GO:0005737">
    <property type="term" value="C:cytoplasm"/>
    <property type="evidence" value="ECO:0007669"/>
    <property type="project" value="TreeGrafter"/>
</dbReference>
<dbReference type="EC" id="2.3.1.6" evidence="5"/>
<gene>
    <name evidence="8" type="ORF">TBRA_LOCUS4395</name>
</gene>
<proteinExistence type="inferred from homology"/>
<evidence type="ECO:0000256" key="6">
    <source>
        <dbReference type="ARBA" id="ARBA00040495"/>
    </source>
</evidence>
<evidence type="ECO:0000256" key="1">
    <source>
        <dbReference type="ARBA" id="ARBA00005232"/>
    </source>
</evidence>
<dbReference type="Pfam" id="PF00755">
    <property type="entry name" value="Carn_acyltransf"/>
    <property type="match status" value="2"/>
</dbReference>
<evidence type="ECO:0000259" key="7">
    <source>
        <dbReference type="Pfam" id="PF00755"/>
    </source>
</evidence>
<dbReference type="GO" id="GO:0045202">
    <property type="term" value="C:synapse"/>
    <property type="evidence" value="ECO:0007669"/>
    <property type="project" value="GOC"/>
</dbReference>
<name>A0A6H5I389_9HYME</name>
<reference evidence="8 9" key="1">
    <citation type="submission" date="2020-02" db="EMBL/GenBank/DDBJ databases">
        <authorList>
            <person name="Ferguson B K."/>
        </authorList>
    </citation>
    <scope>NUCLEOTIDE SEQUENCE [LARGE SCALE GENOMIC DNA]</scope>
</reference>
<evidence type="ECO:0000256" key="2">
    <source>
        <dbReference type="ARBA" id="ARBA00022679"/>
    </source>
</evidence>
<evidence type="ECO:0000313" key="9">
    <source>
        <dbReference type="Proteomes" id="UP000479190"/>
    </source>
</evidence>
<dbReference type="PROSITE" id="PS00439">
    <property type="entry name" value="ACYLTRANSF_C_1"/>
    <property type="match status" value="1"/>
</dbReference>
<keyword evidence="2" id="KW-0808">Transferase</keyword>
<dbReference type="SUPFAM" id="SSF52777">
    <property type="entry name" value="CoA-dependent acyltransferases"/>
    <property type="match status" value="3"/>
</dbReference>
<dbReference type="InterPro" id="IPR042231">
    <property type="entry name" value="Cho/carn_acyl_trans_2"/>
</dbReference>
<dbReference type="GO" id="GO:0008292">
    <property type="term" value="P:acetylcholine biosynthetic process"/>
    <property type="evidence" value="ECO:0007669"/>
    <property type="project" value="TreeGrafter"/>
</dbReference>
<sequence>MKDFFYFFYGDKDVFSGFALSMKILSKKGWRDSVVGTSRRLLSSISSLSKDTSCPSASMKIIEDTEQLLGVRKRTTVAWSGADDCGIRVTAPSKSSERDDPLPSLPVPNLESTMQKYLAQVEAVAPNHLEKTQSLVRAFLAGSGPKLQQRLIERQQKLANWRRVVELDIFASISREPEKERDFEQQIRSCRGICVLEYVCSVRACATDWWLNDMYLTVPLGLPINSNPGLAAKPRQISSQQDAAIFLARYINELLDYQEILDSVAVRAPDRDRITIEELAQQFLKIMEKPADAKTLPVGILTTAKRPVWGKAREELMKNERNCHNIELIETCLCIVCIDDDALPTTFNNSINETDKWLNNRDYANVLHHMLHGGGSQYFGANRCLHKRLVATYESAGIRRFRKGRVDVIRGASPEALSWVKAMCQDDPEKQRIKELFDLAVQRQTKEMTDNIMGHGIDNHLMGLRYAAVEAGEPVPEIFNDEAYKIIQHFSLSTSQ</sequence>
<feature type="non-terminal residue" evidence="8">
    <location>
        <position position="496"/>
    </location>
</feature>
<dbReference type="OrthoDB" id="240216at2759"/>
<comment type="similarity">
    <text evidence="1">Belongs to the carnitine/choline acetyltransferase family.</text>
</comment>
<evidence type="ECO:0000313" key="8">
    <source>
        <dbReference type="EMBL" id="CAB0032457.1"/>
    </source>
</evidence>
<evidence type="ECO:0000256" key="3">
    <source>
        <dbReference type="ARBA" id="ARBA00022979"/>
    </source>
</evidence>